<feature type="domain" description="Helicase-associated" evidence="2">
    <location>
        <begin position="660"/>
        <end position="720"/>
    </location>
</feature>
<dbReference type="Proteomes" id="UP001592582">
    <property type="component" value="Unassembled WGS sequence"/>
</dbReference>
<gene>
    <name evidence="3" type="ORF">ACEZDG_33320</name>
</gene>
<evidence type="ECO:0000256" key="1">
    <source>
        <dbReference type="SAM" id="MobiDB-lite"/>
    </source>
</evidence>
<sequence length="1062" mass="118907">MARETTLSFIYRLALHCRIGIYDVAAELVQDTPSRSVLKDLRMDGEVYLNAAARTRLSAFCRTPEADLGHALPAFTALEPVRALGDGPAGQFRFGTVVPALGVWCSMCTARRTGTTHQVRCYLPAHGRICQRHRSWMLGTHRVDGTFLPIEQVDLTRVPQIPHAQRRHLRLVRQTPDTAAAAFTLAQAVVTSWWAQQWPQETQWPQRTALLTPHSGAGADADPGWWRILLREAVTYPETVALAAELINTQRRQSAAGTRGHVPLRLADAPDLLAALAQATGRPWLPQAIASEHAGPLYTWLRASCRPQDLGEELWKVRGAHSPRALHHDLASHTRSAAQDPAARPQPQQPLGLRQHPGHLFAVGLVHARAYAAVHGHLAAPAGARIDGFAIGQWLSNQRSHTAMSPQRAAVLDAIDPWWRTPWPVLWQRAFYRARAHVQAHGTVDAPAGFPGTTLSMGEWLYNQCTAYPALHPQQQRLLAELGITAEAARTARPRRRNIADHFTHTLAQAKAYAAVHGHLLPEPGTRYNGVALSQWLSNQRSRDRRTRTPSPRALALSAIDPWWNPPWEVTWQRAYHHARDLCATGQGLDAPNGFPGAEEDLRQWLLAQCHSYPALHGGQQDLLAAIGITAITAATAPPYQAPAPRKKAQRSNPDAYGQQYFDAGLPHARAHAETCGHLVPAFHTVHDAFPLGQWLARQRAQAGRGQQPLTNRQSLTALDPWWNPPWGLAWQRAYHHARTLRPLPRLSDIKEPALRAWLYLQCTRYSTLHPGQQHLLDQIGITADAVRAYRYALSRDAPTTPDFDTGQRHAAAYAAAHGHLVPTAGERWEGFPLGRWLSDHRMRADRRAGTSQRSAALDTIDPWWNPPWDLTWQRAYHRTRTTGHDSHQTRKWTLAQQAAWPRLHPDQQHLLTAIGITEHTPPIHRRRTRSYPDGAGLEPARAYTALHGHLSPDKHATHHGFPLGQWLTAKRSKARHGTLSPRLAAALDTLDPWWNPPWPYEWTTRYHQARTTTPPTPATQRWTTRQHRAYPRLHPHQQHLLNTIGITPPHPRPPETPRTAG</sequence>
<dbReference type="EMBL" id="JBHEZX010000021">
    <property type="protein sequence ID" value="MFC1414152.1"/>
    <property type="molecule type" value="Genomic_DNA"/>
</dbReference>
<evidence type="ECO:0000259" key="2">
    <source>
        <dbReference type="Pfam" id="PF03457"/>
    </source>
</evidence>
<feature type="region of interest" description="Disordered" evidence="1">
    <location>
        <begin position="330"/>
        <end position="354"/>
    </location>
</feature>
<dbReference type="Pfam" id="PF03457">
    <property type="entry name" value="HA"/>
    <property type="match status" value="5"/>
</dbReference>
<feature type="domain" description="Helicase-associated" evidence="2">
    <location>
        <begin position="502"/>
        <end position="561"/>
    </location>
</feature>
<proteinExistence type="predicted"/>
<dbReference type="PANTHER" id="PTHR33418">
    <property type="entry name" value="HELICASE-ASSOCIATED"/>
    <property type="match status" value="1"/>
</dbReference>
<comment type="caution">
    <text evidence="3">The sequence shown here is derived from an EMBL/GenBank/DDBJ whole genome shotgun (WGS) entry which is preliminary data.</text>
</comment>
<reference evidence="3 4" key="1">
    <citation type="submission" date="2024-09" db="EMBL/GenBank/DDBJ databases">
        <authorList>
            <person name="Lee S.D."/>
        </authorList>
    </citation>
    <scope>NUCLEOTIDE SEQUENCE [LARGE SCALE GENOMIC DNA]</scope>
    <source>
        <strain evidence="3 4">N1-1</strain>
    </source>
</reference>
<dbReference type="Gene3D" id="6.10.140.530">
    <property type="match status" value="1"/>
</dbReference>
<feature type="domain" description="Helicase-associated" evidence="2">
    <location>
        <begin position="803"/>
        <end position="862"/>
    </location>
</feature>
<feature type="compositionally biased region" description="Low complexity" evidence="1">
    <location>
        <begin position="337"/>
        <end position="350"/>
    </location>
</feature>
<evidence type="ECO:0000313" key="4">
    <source>
        <dbReference type="Proteomes" id="UP001592582"/>
    </source>
</evidence>
<dbReference type="RefSeq" id="WP_380517223.1">
    <property type="nucleotide sequence ID" value="NZ_JBHEZX010000021.1"/>
</dbReference>
<organism evidence="3 4">
    <name type="scientific">Streptacidiphilus alkalitolerans</name>
    <dbReference type="NCBI Taxonomy" id="3342712"/>
    <lineage>
        <taxon>Bacteria</taxon>
        <taxon>Bacillati</taxon>
        <taxon>Actinomycetota</taxon>
        <taxon>Actinomycetes</taxon>
        <taxon>Kitasatosporales</taxon>
        <taxon>Streptomycetaceae</taxon>
        <taxon>Streptacidiphilus</taxon>
    </lineage>
</organism>
<keyword evidence="4" id="KW-1185">Reference proteome</keyword>
<accession>A0ABV6VK92</accession>
<protein>
    <submittedName>
        <fullName evidence="3">Helicase associated domain-containing protein</fullName>
    </submittedName>
</protein>
<feature type="domain" description="Helicase-associated" evidence="2">
    <location>
        <begin position="363"/>
        <end position="416"/>
    </location>
</feature>
<dbReference type="PANTHER" id="PTHR33418:SF1">
    <property type="entry name" value="HELICASE-ASSOCIATED DOMAIN-CONTAINING PROTEIN"/>
    <property type="match status" value="1"/>
</dbReference>
<evidence type="ECO:0000313" key="3">
    <source>
        <dbReference type="EMBL" id="MFC1414152.1"/>
    </source>
</evidence>
<name>A0ABV6VK92_9ACTN</name>
<dbReference type="InterPro" id="IPR005114">
    <property type="entry name" value="Helicase_assoc"/>
</dbReference>
<feature type="domain" description="Helicase-associated" evidence="2">
    <location>
        <begin position="937"/>
        <end position="992"/>
    </location>
</feature>